<keyword evidence="3" id="KW-1185">Reference proteome</keyword>
<dbReference type="RefSeq" id="WP_000097855.1">
    <property type="nucleotide sequence ID" value="NZ_AP024523.1"/>
</dbReference>
<dbReference type="GeneID" id="45217831"/>
<evidence type="ECO:0000256" key="1">
    <source>
        <dbReference type="SAM" id="MobiDB-lite"/>
    </source>
</evidence>
<proteinExistence type="predicted"/>
<evidence type="ECO:0000313" key="3">
    <source>
        <dbReference type="Proteomes" id="UP001060027"/>
    </source>
</evidence>
<sequence length="296" mass="34061">MSSNVPRLTGGILFGLILEARNTRRRVRSTRVRGVVTDKSDGLNEDDMMLSFIENFTGESLLKVKGTSFKKNVSEYKKCVISATSYLIFDDQTFIDSFETSVKQNKKDTLESMSAFISNKFSEQKLEWFASAIIETICNDETIDISERFKISVNNTVSKSELLSITTVEIEPFLLDVMRYIFVNKIDNTLGKETFEEWYSQNGENTPWKFRNSELGKSLPNLEITRYNPSVEELNEQTAGIVEQEHVEESDTENEEEKKFNTEGEESMKQQVLNNPKIITQYANKIYNIEHVENLN</sequence>
<accession>A0ABM7UU85</accession>
<dbReference type="EMBL" id="AP024523">
    <property type="protein sequence ID" value="BDB08924.1"/>
    <property type="molecule type" value="Genomic_DNA"/>
</dbReference>
<feature type="region of interest" description="Disordered" evidence="1">
    <location>
        <begin position="244"/>
        <end position="269"/>
    </location>
</feature>
<reference evidence="2" key="1">
    <citation type="journal article" date="2022" name="J Glob Antimicrob Resist">
        <title>Identification and characterisation of a novel multidrug-resistant streptococcus, Streptococcus toyakuensis sp. nov., from a blood sample.</title>
        <authorList>
            <person name="Wajima T."/>
            <person name="Hagimoto A."/>
            <person name="Tanaka E."/>
            <person name="Kawamura Y."/>
            <person name="Nakaminami H."/>
        </authorList>
    </citation>
    <scope>NUCLEOTIDE SEQUENCE</scope>
    <source>
        <strain evidence="2">TP1632</strain>
    </source>
</reference>
<gene>
    <name evidence="2" type="ORF">STYK_07380</name>
</gene>
<dbReference type="Proteomes" id="UP001060027">
    <property type="component" value="Chromosome"/>
</dbReference>
<organism evidence="2 3">
    <name type="scientific">Streptococcus toyakuensis</name>
    <dbReference type="NCBI Taxonomy" id="2819619"/>
    <lineage>
        <taxon>Bacteria</taxon>
        <taxon>Bacillati</taxon>
        <taxon>Bacillota</taxon>
        <taxon>Bacilli</taxon>
        <taxon>Lactobacillales</taxon>
        <taxon>Streptococcaceae</taxon>
        <taxon>Streptococcus</taxon>
        <taxon>Streptococcus mitis group</taxon>
    </lineage>
</organism>
<protein>
    <submittedName>
        <fullName evidence="2">Uncharacterized protein</fullName>
    </submittedName>
</protein>
<evidence type="ECO:0000313" key="2">
    <source>
        <dbReference type="EMBL" id="BDB08924.1"/>
    </source>
</evidence>
<feature type="compositionally biased region" description="Basic and acidic residues" evidence="1">
    <location>
        <begin position="256"/>
        <end position="268"/>
    </location>
</feature>
<name>A0ABM7UU85_9STRE</name>